<dbReference type="Proteomes" id="UP000028194">
    <property type="component" value="Chromosome"/>
</dbReference>
<organism evidence="2 3">
    <name type="scientific">Candidatus Nitrososphaera evergladensis SR1</name>
    <dbReference type="NCBI Taxonomy" id="1459636"/>
    <lineage>
        <taxon>Archaea</taxon>
        <taxon>Nitrososphaerota</taxon>
        <taxon>Nitrososphaeria</taxon>
        <taxon>Nitrososphaerales</taxon>
        <taxon>Nitrososphaeraceae</taxon>
        <taxon>Nitrososphaera</taxon>
    </lineage>
</organism>
<name>A0A075MUI8_9ARCH</name>
<dbReference type="OrthoDB" id="11292at2157"/>
<keyword evidence="3" id="KW-1185">Reference proteome</keyword>
<dbReference type="STRING" id="1459636.NTE_02842"/>
<feature type="region of interest" description="Disordered" evidence="1">
    <location>
        <begin position="277"/>
        <end position="310"/>
    </location>
</feature>
<dbReference type="RefSeq" id="WP_148701378.1">
    <property type="nucleotide sequence ID" value="NZ_CP007174.1"/>
</dbReference>
<dbReference type="KEGG" id="nev:NTE_02842"/>
<proteinExistence type="predicted"/>
<evidence type="ECO:0000313" key="3">
    <source>
        <dbReference type="Proteomes" id="UP000028194"/>
    </source>
</evidence>
<dbReference type="AlphaFoldDB" id="A0A075MUI8"/>
<gene>
    <name evidence="2" type="ORF">NTE_02842</name>
</gene>
<feature type="compositionally biased region" description="Polar residues" evidence="1">
    <location>
        <begin position="291"/>
        <end position="310"/>
    </location>
</feature>
<reference evidence="2 3" key="1">
    <citation type="journal article" date="2014" name="PLoS ONE">
        <title>Genome Sequence of Candidatus Nitrososphaera evergladensis from Group I.1b Enriched from Everglades Soil Reveals Novel Genomic Features of the Ammonia-Oxidizing Archaea.</title>
        <authorList>
            <person name="Zhalnina K.V."/>
            <person name="Dias R."/>
            <person name="Leonard M.T."/>
            <person name="Dorr de Quadros P."/>
            <person name="Camargo F.A."/>
            <person name="Drew J.C."/>
            <person name="Farmerie W.G."/>
            <person name="Daroub S.H."/>
            <person name="Triplett E.W."/>
        </authorList>
    </citation>
    <scope>NUCLEOTIDE SEQUENCE [LARGE SCALE GENOMIC DNA]</scope>
    <source>
        <strain evidence="2 3">SR1</strain>
    </source>
</reference>
<evidence type="ECO:0000256" key="1">
    <source>
        <dbReference type="SAM" id="MobiDB-lite"/>
    </source>
</evidence>
<evidence type="ECO:0000313" key="2">
    <source>
        <dbReference type="EMBL" id="AIF84880.1"/>
    </source>
</evidence>
<dbReference type="EMBL" id="CP007174">
    <property type="protein sequence ID" value="AIF84880.1"/>
    <property type="molecule type" value="Genomic_DNA"/>
</dbReference>
<sequence length="310" mass="32920">MERKSTTALLLAAMMVGGLAYASAGQQRAFAHNFSGDESAAFLANVDTLKIHLMLVGGNYVGNHDSARQHAEHAAEHLSAATIKEIAERNQRLGTDLPAALGKLKTSVEGNSPRSEIVQQIKDINGLLGETVAARIDKSQLTNSTVNALVFADLVNEILESYQGAYGVMEEGDHDHSSGSMNMTGSSSSAMEEGAHDKVVNMPAYQSARWLALKASSMYYKLSAVAPAGSEASMAKLRSGLDELKNAVDGQSSLEAVTVIVHGKVHQNLMDAFSLPMEEEGSSSDHDQETEISGNMTGNMTGSMEGNMTQ</sequence>
<dbReference type="HOGENOM" id="CLU_851570_0_0_2"/>
<accession>A0A075MUI8</accession>
<dbReference type="GeneID" id="41598524"/>
<protein>
    <submittedName>
        <fullName evidence="2">Uncharacterized protein</fullName>
    </submittedName>
</protein>